<evidence type="ECO:0000256" key="1">
    <source>
        <dbReference type="SAM" id="MobiDB-lite"/>
    </source>
</evidence>
<dbReference type="Pfam" id="PF03732">
    <property type="entry name" value="Retrotrans_gag"/>
    <property type="match status" value="1"/>
</dbReference>
<feature type="domain" description="Retrotransposon gag" evidence="2">
    <location>
        <begin position="119"/>
        <end position="195"/>
    </location>
</feature>
<organism evidence="3 4">
    <name type="scientific">Cardamine amara subsp. amara</name>
    <dbReference type="NCBI Taxonomy" id="228776"/>
    <lineage>
        <taxon>Eukaryota</taxon>
        <taxon>Viridiplantae</taxon>
        <taxon>Streptophyta</taxon>
        <taxon>Embryophyta</taxon>
        <taxon>Tracheophyta</taxon>
        <taxon>Spermatophyta</taxon>
        <taxon>Magnoliopsida</taxon>
        <taxon>eudicotyledons</taxon>
        <taxon>Gunneridae</taxon>
        <taxon>Pentapetalae</taxon>
        <taxon>rosids</taxon>
        <taxon>malvids</taxon>
        <taxon>Brassicales</taxon>
        <taxon>Brassicaceae</taxon>
        <taxon>Cardamineae</taxon>
        <taxon>Cardamine</taxon>
    </lineage>
</organism>
<reference evidence="3 4" key="1">
    <citation type="submission" date="2024-04" db="EMBL/GenBank/DDBJ databases">
        <title>Genome assembly C_amara_ONT_v2.</title>
        <authorList>
            <person name="Yant L."/>
            <person name="Moore C."/>
            <person name="Slenker M."/>
        </authorList>
    </citation>
    <scope>NUCLEOTIDE SEQUENCE [LARGE SCALE GENOMIC DNA]</scope>
    <source>
        <tissue evidence="3">Leaf</tissue>
    </source>
</reference>
<protein>
    <recommendedName>
        <fullName evidence="2">Retrotransposon gag domain-containing protein</fullName>
    </recommendedName>
</protein>
<accession>A0ABD1BN44</accession>
<gene>
    <name evidence="3" type="ORF">V5N11_004581</name>
</gene>
<keyword evidence="4" id="KW-1185">Reference proteome</keyword>
<dbReference type="AlphaFoldDB" id="A0ABD1BN44"/>
<feature type="region of interest" description="Disordered" evidence="1">
    <location>
        <begin position="1"/>
        <end position="34"/>
    </location>
</feature>
<dbReference type="PANTHER" id="PTHR33223">
    <property type="entry name" value="CCHC-TYPE DOMAIN-CONTAINING PROTEIN"/>
    <property type="match status" value="1"/>
</dbReference>
<dbReference type="Proteomes" id="UP001558713">
    <property type="component" value="Unassembled WGS sequence"/>
</dbReference>
<comment type="caution">
    <text evidence="3">The sequence shown here is derived from an EMBL/GenBank/DDBJ whole genome shotgun (WGS) entry which is preliminary data.</text>
</comment>
<dbReference type="EMBL" id="JBANAX010000208">
    <property type="protein sequence ID" value="KAL1218598.1"/>
    <property type="molecule type" value="Genomic_DNA"/>
</dbReference>
<name>A0ABD1BN44_CARAN</name>
<proteinExistence type="predicted"/>
<evidence type="ECO:0000313" key="3">
    <source>
        <dbReference type="EMBL" id="KAL1218598.1"/>
    </source>
</evidence>
<evidence type="ECO:0000313" key="4">
    <source>
        <dbReference type="Proteomes" id="UP001558713"/>
    </source>
</evidence>
<dbReference type="InterPro" id="IPR005162">
    <property type="entry name" value="Retrotrans_gag_dom"/>
</dbReference>
<dbReference type="PANTHER" id="PTHR33223:SF11">
    <property type="entry name" value="ELEMENT PROTEIN, PUTATIVE-RELATED"/>
    <property type="match status" value="1"/>
</dbReference>
<evidence type="ECO:0000259" key="2">
    <source>
        <dbReference type="Pfam" id="PF03732"/>
    </source>
</evidence>
<sequence>MEDQNRVLGDLEDPPPRRNDQEVAGNNGTHDMDHLGPLAKKIAEFDTPNQHFQSGSAVQPMRPHHEDFKISPQVIILVKEKQYHGFATEHTMDHIQLFEQVCDATNTNEESKNYLKCTLFSFSLGDKASKCLKSLPQASISTWEDCKAAFLNRFYTKSRSNLLRDKIQGFQEGAGESIFGAWERFQDYERDCPHHG</sequence>